<feature type="chain" id="PRO_5040045443" evidence="1">
    <location>
        <begin position="18"/>
        <end position="109"/>
    </location>
</feature>
<reference evidence="3" key="1">
    <citation type="journal article" date="2019" name="bioRxiv">
        <title>The Genome of the Zebra Mussel, Dreissena polymorpha: A Resource for Invasive Species Research.</title>
        <authorList>
            <person name="McCartney M.A."/>
            <person name="Auch B."/>
            <person name="Kono T."/>
            <person name="Mallez S."/>
            <person name="Zhang Y."/>
            <person name="Obille A."/>
            <person name="Becker A."/>
            <person name="Abrahante J.E."/>
            <person name="Garbe J."/>
            <person name="Badalamenti J.P."/>
            <person name="Herman A."/>
            <person name="Mangelson H."/>
            <person name="Liachko I."/>
            <person name="Sullivan S."/>
            <person name="Sone E.D."/>
            <person name="Koren S."/>
            <person name="Silverstein K.A.T."/>
            <person name="Beckman K.B."/>
            <person name="Gohl D.M."/>
        </authorList>
    </citation>
    <scope>NUCLEOTIDE SEQUENCE</scope>
    <source>
        <strain evidence="3">Duluth1</strain>
        <tissue evidence="3">Whole animal</tissue>
    </source>
</reference>
<comment type="caution">
    <text evidence="3">The sequence shown here is derived from an EMBL/GenBank/DDBJ whole genome shotgun (WGS) entry which is preliminary data.</text>
</comment>
<evidence type="ECO:0000256" key="1">
    <source>
        <dbReference type="SAM" id="SignalP"/>
    </source>
</evidence>
<feature type="signal peptide" evidence="1">
    <location>
        <begin position="1"/>
        <end position="17"/>
    </location>
</feature>
<keyword evidence="1" id="KW-0732">Signal</keyword>
<sequence length="109" mass="12152">MITKPAFLLLWIPQGKACFLQDHQACMLLWIPQGNTCVLQDHQACLPTSGKGLCFAGSPSLYDYFCGYLREMLVFCRIAKLACLLLWILQGKACVLQDHQACLPTSVDT</sequence>
<proteinExistence type="predicted"/>
<dbReference type="EMBL" id="JAIWYP010000009">
    <property type="protein sequence ID" value="KAH3778435.1"/>
    <property type="molecule type" value="Genomic_DNA"/>
</dbReference>
<dbReference type="Proteomes" id="UP000828390">
    <property type="component" value="Unassembled WGS sequence"/>
</dbReference>
<keyword evidence="4" id="KW-1185">Reference proteome</keyword>
<name>A0A9D4EG24_DREPO</name>
<dbReference type="EMBL" id="JAIWYP010000009">
    <property type="protein sequence ID" value="KAH3778648.1"/>
    <property type="molecule type" value="Genomic_DNA"/>
</dbReference>
<gene>
    <name evidence="2" type="ORF">DPMN_179893</name>
    <name evidence="3" type="ORF">DPMN_180118</name>
</gene>
<evidence type="ECO:0000313" key="2">
    <source>
        <dbReference type="EMBL" id="KAH3778435.1"/>
    </source>
</evidence>
<accession>A0A9D4EG24</accession>
<organism evidence="3 4">
    <name type="scientific">Dreissena polymorpha</name>
    <name type="common">Zebra mussel</name>
    <name type="synonym">Mytilus polymorpha</name>
    <dbReference type="NCBI Taxonomy" id="45954"/>
    <lineage>
        <taxon>Eukaryota</taxon>
        <taxon>Metazoa</taxon>
        <taxon>Spiralia</taxon>
        <taxon>Lophotrochozoa</taxon>
        <taxon>Mollusca</taxon>
        <taxon>Bivalvia</taxon>
        <taxon>Autobranchia</taxon>
        <taxon>Heteroconchia</taxon>
        <taxon>Euheterodonta</taxon>
        <taxon>Imparidentia</taxon>
        <taxon>Neoheterodontei</taxon>
        <taxon>Myida</taxon>
        <taxon>Dreissenoidea</taxon>
        <taxon>Dreissenidae</taxon>
        <taxon>Dreissena</taxon>
    </lineage>
</organism>
<evidence type="ECO:0000313" key="3">
    <source>
        <dbReference type="EMBL" id="KAH3778648.1"/>
    </source>
</evidence>
<dbReference type="AlphaFoldDB" id="A0A9D4EG24"/>
<reference evidence="3" key="2">
    <citation type="submission" date="2020-11" db="EMBL/GenBank/DDBJ databases">
        <authorList>
            <person name="McCartney M.A."/>
            <person name="Auch B."/>
            <person name="Kono T."/>
            <person name="Mallez S."/>
            <person name="Becker A."/>
            <person name="Gohl D.M."/>
            <person name="Silverstein K.A.T."/>
            <person name="Koren S."/>
            <person name="Bechman K.B."/>
            <person name="Herman A."/>
            <person name="Abrahante J.E."/>
            <person name="Garbe J."/>
        </authorList>
    </citation>
    <scope>NUCLEOTIDE SEQUENCE</scope>
    <source>
        <strain evidence="3">Duluth1</strain>
        <tissue evidence="3">Whole animal</tissue>
    </source>
</reference>
<protein>
    <submittedName>
        <fullName evidence="3">Uncharacterized protein</fullName>
    </submittedName>
</protein>
<evidence type="ECO:0000313" key="4">
    <source>
        <dbReference type="Proteomes" id="UP000828390"/>
    </source>
</evidence>